<protein>
    <recommendedName>
        <fullName evidence="4">RING-type E3 ubiquitin transferase</fullName>
        <ecNumber evidence="4">2.3.2.27</ecNumber>
    </recommendedName>
</protein>
<keyword evidence="9" id="KW-0833">Ubl conjugation pathway</keyword>
<evidence type="ECO:0000256" key="7">
    <source>
        <dbReference type="ARBA" id="ARBA00022723"/>
    </source>
</evidence>
<evidence type="ECO:0000256" key="5">
    <source>
        <dbReference type="ARBA" id="ARBA00022679"/>
    </source>
</evidence>
<name>A0AAD3XVM5_NEPGR</name>
<dbReference type="InterPro" id="IPR044600">
    <property type="entry name" value="ATL1/ATL16-like"/>
</dbReference>
<comment type="catalytic activity">
    <reaction evidence="1">
        <text>S-ubiquitinyl-[E2 ubiquitin-conjugating enzyme]-L-cysteine + [acceptor protein]-L-lysine = [E2 ubiquitin-conjugating enzyme]-L-cysteine + N(6)-ubiquitinyl-[acceptor protein]-L-lysine.</text>
        <dbReference type="EC" id="2.3.2.27"/>
    </reaction>
</comment>
<evidence type="ECO:0000256" key="6">
    <source>
        <dbReference type="ARBA" id="ARBA00022692"/>
    </source>
</evidence>
<keyword evidence="8 14" id="KW-0863">Zinc-finger</keyword>
<dbReference type="Proteomes" id="UP001279734">
    <property type="component" value="Unassembled WGS sequence"/>
</dbReference>
<dbReference type="Gene3D" id="3.30.40.10">
    <property type="entry name" value="Zinc/RING finger domain, C3HC4 (zinc finger)"/>
    <property type="match status" value="1"/>
</dbReference>
<keyword evidence="5" id="KW-0808">Transferase</keyword>
<evidence type="ECO:0000256" key="13">
    <source>
        <dbReference type="ARBA" id="ARBA00024209"/>
    </source>
</evidence>
<dbReference type="SMART" id="SM00184">
    <property type="entry name" value="RING"/>
    <property type="match status" value="1"/>
</dbReference>
<comment type="caution">
    <text evidence="18">The sequence shown here is derived from an EMBL/GenBank/DDBJ whole genome shotgun (WGS) entry which is preliminary data.</text>
</comment>
<evidence type="ECO:0000256" key="16">
    <source>
        <dbReference type="SAM" id="Phobius"/>
    </source>
</evidence>
<dbReference type="PROSITE" id="PS50089">
    <property type="entry name" value="ZF_RING_2"/>
    <property type="match status" value="1"/>
</dbReference>
<evidence type="ECO:0000256" key="14">
    <source>
        <dbReference type="PROSITE-ProRule" id="PRU00175"/>
    </source>
</evidence>
<dbReference type="GO" id="GO:0016020">
    <property type="term" value="C:membrane"/>
    <property type="evidence" value="ECO:0007669"/>
    <property type="project" value="UniProtKB-SubCell"/>
</dbReference>
<dbReference type="GO" id="GO:0016567">
    <property type="term" value="P:protein ubiquitination"/>
    <property type="evidence" value="ECO:0007669"/>
    <property type="project" value="InterPro"/>
</dbReference>
<proteinExistence type="inferred from homology"/>
<evidence type="ECO:0000256" key="1">
    <source>
        <dbReference type="ARBA" id="ARBA00000900"/>
    </source>
</evidence>
<evidence type="ECO:0000256" key="12">
    <source>
        <dbReference type="ARBA" id="ARBA00023136"/>
    </source>
</evidence>
<keyword evidence="6 16" id="KW-0812">Transmembrane</keyword>
<sequence length="376" mass="41505">MGFSNRKLFLEGSDSNYAEKCRDCCDCLSSNHAPCPPKCFDFNPSVCAHYVPSLIPNPEPYRNNPPLQSNHHHHHHPSPLLISMLILLASTFLLVSFYVIYKKFYAHIRGASRRRPIINPDNQIHEHDDHHHQDFLDEEHVPVVDNPIWHIATVGLQPSIISSITVCRYRRGEGLVESTDCAVCLTEFQEDDILRLLPKCNHAFHIPCIDTWLISHTNCPLCRAPIISIAANAPSPLSSSADNSISMENPHVENPENNGNLGRDLRINSEEEGELAEENEPMCCDKVKKEGNEVKSIRRAVSVQFISGSSMIQALSNSQLVELGEEFSASNGEIGETGSSSSSSSSSILQKGPALMGRSMSCSGNLLSRNGGEADN</sequence>
<dbReference type="InterPro" id="IPR001841">
    <property type="entry name" value="Znf_RING"/>
</dbReference>
<keyword evidence="11 16" id="KW-1133">Transmembrane helix</keyword>
<accession>A0AAD3XVM5</accession>
<evidence type="ECO:0000313" key="19">
    <source>
        <dbReference type="Proteomes" id="UP001279734"/>
    </source>
</evidence>
<dbReference type="SMART" id="SM01197">
    <property type="entry name" value="FANCL_C"/>
    <property type="match status" value="1"/>
</dbReference>
<keyword evidence="12 16" id="KW-0472">Membrane</keyword>
<dbReference type="PANTHER" id="PTHR46913:SF19">
    <property type="entry name" value="RING-TYPE E3 UBIQUITIN TRANSFERASE"/>
    <property type="match status" value="1"/>
</dbReference>
<dbReference type="GO" id="GO:0061630">
    <property type="term" value="F:ubiquitin protein ligase activity"/>
    <property type="evidence" value="ECO:0007669"/>
    <property type="project" value="UniProtKB-EC"/>
</dbReference>
<dbReference type="EMBL" id="BSYO01000018">
    <property type="protein sequence ID" value="GMH17896.1"/>
    <property type="molecule type" value="Genomic_DNA"/>
</dbReference>
<evidence type="ECO:0000256" key="9">
    <source>
        <dbReference type="ARBA" id="ARBA00022786"/>
    </source>
</evidence>
<feature type="region of interest" description="Disordered" evidence="15">
    <location>
        <begin position="331"/>
        <end position="376"/>
    </location>
</feature>
<dbReference type="CDD" id="cd16461">
    <property type="entry name" value="RING-H2_EL5-like"/>
    <property type="match status" value="1"/>
</dbReference>
<evidence type="ECO:0000256" key="3">
    <source>
        <dbReference type="ARBA" id="ARBA00004906"/>
    </source>
</evidence>
<reference evidence="18" key="1">
    <citation type="submission" date="2023-05" db="EMBL/GenBank/DDBJ databases">
        <title>Nepenthes gracilis genome sequencing.</title>
        <authorList>
            <person name="Fukushima K."/>
        </authorList>
    </citation>
    <scope>NUCLEOTIDE SEQUENCE</scope>
    <source>
        <strain evidence="18">SING2019-196</strain>
    </source>
</reference>
<feature type="transmembrane region" description="Helical" evidence="16">
    <location>
        <begin position="80"/>
        <end position="101"/>
    </location>
</feature>
<keyword evidence="10" id="KW-0862">Zinc</keyword>
<evidence type="ECO:0000256" key="8">
    <source>
        <dbReference type="ARBA" id="ARBA00022771"/>
    </source>
</evidence>
<evidence type="ECO:0000256" key="11">
    <source>
        <dbReference type="ARBA" id="ARBA00022989"/>
    </source>
</evidence>
<comment type="pathway">
    <text evidence="3">Protein modification; protein ubiquitination.</text>
</comment>
<keyword evidence="7" id="KW-0479">Metal-binding</keyword>
<evidence type="ECO:0000259" key="17">
    <source>
        <dbReference type="PROSITE" id="PS50089"/>
    </source>
</evidence>
<organism evidence="18 19">
    <name type="scientific">Nepenthes gracilis</name>
    <name type="common">Slender pitcher plant</name>
    <dbReference type="NCBI Taxonomy" id="150966"/>
    <lineage>
        <taxon>Eukaryota</taxon>
        <taxon>Viridiplantae</taxon>
        <taxon>Streptophyta</taxon>
        <taxon>Embryophyta</taxon>
        <taxon>Tracheophyta</taxon>
        <taxon>Spermatophyta</taxon>
        <taxon>Magnoliopsida</taxon>
        <taxon>eudicotyledons</taxon>
        <taxon>Gunneridae</taxon>
        <taxon>Pentapetalae</taxon>
        <taxon>Caryophyllales</taxon>
        <taxon>Nepenthaceae</taxon>
        <taxon>Nepenthes</taxon>
    </lineage>
</organism>
<keyword evidence="19" id="KW-1185">Reference proteome</keyword>
<evidence type="ECO:0000313" key="18">
    <source>
        <dbReference type="EMBL" id="GMH17896.1"/>
    </source>
</evidence>
<dbReference type="InterPro" id="IPR013083">
    <property type="entry name" value="Znf_RING/FYVE/PHD"/>
</dbReference>
<dbReference type="Pfam" id="PF13639">
    <property type="entry name" value="zf-RING_2"/>
    <property type="match status" value="1"/>
</dbReference>
<feature type="region of interest" description="Disordered" evidence="15">
    <location>
        <begin position="240"/>
        <end position="264"/>
    </location>
</feature>
<gene>
    <name evidence="18" type="ORF">Nepgr_019737</name>
</gene>
<dbReference type="SUPFAM" id="SSF57850">
    <property type="entry name" value="RING/U-box"/>
    <property type="match status" value="1"/>
</dbReference>
<dbReference type="GO" id="GO:0008270">
    <property type="term" value="F:zinc ion binding"/>
    <property type="evidence" value="ECO:0007669"/>
    <property type="project" value="UniProtKB-KW"/>
</dbReference>
<feature type="domain" description="RING-type" evidence="17">
    <location>
        <begin position="181"/>
        <end position="223"/>
    </location>
</feature>
<evidence type="ECO:0000256" key="10">
    <source>
        <dbReference type="ARBA" id="ARBA00022833"/>
    </source>
</evidence>
<evidence type="ECO:0000256" key="2">
    <source>
        <dbReference type="ARBA" id="ARBA00004167"/>
    </source>
</evidence>
<dbReference type="AlphaFoldDB" id="A0AAD3XVM5"/>
<evidence type="ECO:0000256" key="4">
    <source>
        <dbReference type="ARBA" id="ARBA00012483"/>
    </source>
</evidence>
<dbReference type="FunFam" id="3.30.40.10:FF:000233">
    <property type="entry name" value="RING-H2 finger protein ATL54"/>
    <property type="match status" value="1"/>
</dbReference>
<dbReference type="PANTHER" id="PTHR46913">
    <property type="entry name" value="RING-H2 FINGER PROTEIN ATL16"/>
    <property type="match status" value="1"/>
</dbReference>
<comment type="subcellular location">
    <subcellularLocation>
        <location evidence="2">Membrane</location>
        <topology evidence="2">Single-pass membrane protein</topology>
    </subcellularLocation>
</comment>
<evidence type="ECO:0000256" key="15">
    <source>
        <dbReference type="SAM" id="MobiDB-lite"/>
    </source>
</evidence>
<comment type="similarity">
    <text evidence="13">Belongs to the RING-type zinc finger family. ATL subfamily.</text>
</comment>
<dbReference type="EC" id="2.3.2.27" evidence="4"/>